<gene>
    <name evidence="7 9" type="primary">rplI</name>
    <name evidence="9" type="ORF">DSCO28_00060</name>
</gene>
<evidence type="ECO:0000313" key="10">
    <source>
        <dbReference type="Proteomes" id="UP000425960"/>
    </source>
</evidence>
<dbReference type="AlphaFoldDB" id="A0A5K7ZLY8"/>
<feature type="domain" description="Ribosomal protein L9" evidence="8">
    <location>
        <begin position="13"/>
        <end position="40"/>
    </location>
</feature>
<dbReference type="KEGG" id="dov:DSCO28_00060"/>
<name>A0A5K7ZLY8_9BACT</name>
<evidence type="ECO:0000256" key="4">
    <source>
        <dbReference type="ARBA" id="ARBA00022980"/>
    </source>
</evidence>
<dbReference type="Gene3D" id="3.10.430.100">
    <property type="entry name" value="Ribosomal protein L9, C-terminal domain"/>
    <property type="match status" value="1"/>
</dbReference>
<dbReference type="InterPro" id="IPR009027">
    <property type="entry name" value="Ribosomal_bL9/RNase_H1_N"/>
</dbReference>
<dbReference type="GO" id="GO:1990904">
    <property type="term" value="C:ribonucleoprotein complex"/>
    <property type="evidence" value="ECO:0007669"/>
    <property type="project" value="UniProtKB-KW"/>
</dbReference>
<dbReference type="PROSITE" id="PS00651">
    <property type="entry name" value="RIBOSOMAL_L9"/>
    <property type="match status" value="1"/>
</dbReference>
<dbReference type="SUPFAM" id="SSF55653">
    <property type="entry name" value="Ribosomal protein L9 C-domain"/>
    <property type="match status" value="1"/>
</dbReference>
<reference evidence="9 10" key="1">
    <citation type="submission" date="2019-11" db="EMBL/GenBank/DDBJ databases">
        <title>Comparative genomics of hydrocarbon-degrading Desulfosarcina strains.</title>
        <authorList>
            <person name="Watanabe M."/>
            <person name="Kojima H."/>
            <person name="Fukui M."/>
        </authorList>
    </citation>
    <scope>NUCLEOTIDE SEQUENCE [LARGE SCALE GENOMIC DNA]</scope>
    <source>
        <strain evidence="9 10">28bB2T</strain>
    </source>
</reference>
<evidence type="ECO:0000256" key="3">
    <source>
        <dbReference type="ARBA" id="ARBA00022884"/>
    </source>
</evidence>
<dbReference type="EMBL" id="AP021876">
    <property type="protein sequence ID" value="BBO79440.1"/>
    <property type="molecule type" value="Genomic_DNA"/>
</dbReference>
<evidence type="ECO:0000256" key="1">
    <source>
        <dbReference type="ARBA" id="ARBA00010605"/>
    </source>
</evidence>
<dbReference type="InterPro" id="IPR020069">
    <property type="entry name" value="Ribosomal_bL9_C"/>
</dbReference>
<dbReference type="PANTHER" id="PTHR21368">
    <property type="entry name" value="50S RIBOSOMAL PROTEIN L9"/>
    <property type="match status" value="1"/>
</dbReference>
<keyword evidence="4 7" id="KW-0689">Ribosomal protein</keyword>
<dbReference type="GO" id="GO:0003735">
    <property type="term" value="F:structural constituent of ribosome"/>
    <property type="evidence" value="ECO:0007669"/>
    <property type="project" value="InterPro"/>
</dbReference>
<evidence type="ECO:0000313" key="9">
    <source>
        <dbReference type="EMBL" id="BBO79440.1"/>
    </source>
</evidence>
<evidence type="ECO:0000256" key="7">
    <source>
        <dbReference type="HAMAP-Rule" id="MF_00503"/>
    </source>
</evidence>
<dbReference type="Pfam" id="PF03948">
    <property type="entry name" value="Ribosomal_L9_C"/>
    <property type="match status" value="1"/>
</dbReference>
<sequence>MKVILKETISSLGIIGSEVDVAPGYARNYLLPQGKAVPATPQQRKILEQEKAKFELQIAKEKEFAQEMANRLEMVSVTIASKVHEADKLYGSITVRDILDALKKQDVEVEKRMVLLTEPIKTVGTFKVPIRVYQGIKPEITVEVVPEEA</sequence>
<comment type="similarity">
    <text evidence="1 7">Belongs to the bacterial ribosomal protein bL9 family.</text>
</comment>
<dbReference type="InterPro" id="IPR000244">
    <property type="entry name" value="Ribosomal_bL9"/>
</dbReference>
<dbReference type="SUPFAM" id="SSF55658">
    <property type="entry name" value="L9 N-domain-like"/>
    <property type="match status" value="1"/>
</dbReference>
<dbReference type="GO" id="GO:0019843">
    <property type="term" value="F:rRNA binding"/>
    <property type="evidence" value="ECO:0007669"/>
    <property type="project" value="UniProtKB-UniRule"/>
</dbReference>
<dbReference type="RefSeq" id="WP_155308338.1">
    <property type="nucleotide sequence ID" value="NZ_AP021876.1"/>
</dbReference>
<evidence type="ECO:0000256" key="2">
    <source>
        <dbReference type="ARBA" id="ARBA00022730"/>
    </source>
</evidence>
<keyword evidence="3 7" id="KW-0694">RNA-binding</keyword>
<dbReference type="NCBIfam" id="TIGR00158">
    <property type="entry name" value="L9"/>
    <property type="match status" value="1"/>
</dbReference>
<dbReference type="Proteomes" id="UP000425960">
    <property type="component" value="Chromosome"/>
</dbReference>
<evidence type="ECO:0000259" key="8">
    <source>
        <dbReference type="PROSITE" id="PS00651"/>
    </source>
</evidence>
<dbReference type="HAMAP" id="MF_00503">
    <property type="entry name" value="Ribosomal_bL9"/>
    <property type="match status" value="1"/>
</dbReference>
<proteinExistence type="inferred from homology"/>
<protein>
    <recommendedName>
        <fullName evidence="6 7">Large ribosomal subunit protein bL9</fullName>
    </recommendedName>
</protein>
<dbReference type="GO" id="GO:0005840">
    <property type="term" value="C:ribosome"/>
    <property type="evidence" value="ECO:0007669"/>
    <property type="project" value="UniProtKB-KW"/>
</dbReference>
<dbReference type="GO" id="GO:0006412">
    <property type="term" value="P:translation"/>
    <property type="evidence" value="ECO:0007669"/>
    <property type="project" value="UniProtKB-UniRule"/>
</dbReference>
<accession>A0A5K7ZLY8</accession>
<keyword evidence="2 7" id="KW-0699">rRNA-binding</keyword>
<keyword evidence="5 7" id="KW-0687">Ribonucleoprotein</keyword>
<organism evidence="9 10">
    <name type="scientific">Desulfosarcina ovata subsp. sediminis</name>
    <dbReference type="NCBI Taxonomy" id="885957"/>
    <lineage>
        <taxon>Bacteria</taxon>
        <taxon>Pseudomonadati</taxon>
        <taxon>Thermodesulfobacteriota</taxon>
        <taxon>Desulfobacteria</taxon>
        <taxon>Desulfobacterales</taxon>
        <taxon>Desulfosarcinaceae</taxon>
        <taxon>Desulfosarcina</taxon>
    </lineage>
</organism>
<evidence type="ECO:0000256" key="5">
    <source>
        <dbReference type="ARBA" id="ARBA00023274"/>
    </source>
</evidence>
<dbReference type="InterPro" id="IPR020594">
    <property type="entry name" value="Ribosomal_bL9_bac/chp"/>
</dbReference>
<dbReference type="Gene3D" id="3.40.5.10">
    <property type="entry name" value="Ribosomal protein L9, N-terminal domain"/>
    <property type="match status" value="1"/>
</dbReference>
<dbReference type="Pfam" id="PF01281">
    <property type="entry name" value="Ribosomal_L9_N"/>
    <property type="match status" value="1"/>
</dbReference>
<evidence type="ECO:0000256" key="6">
    <source>
        <dbReference type="ARBA" id="ARBA00035292"/>
    </source>
</evidence>
<dbReference type="InterPro" id="IPR020070">
    <property type="entry name" value="Ribosomal_bL9_N"/>
</dbReference>
<dbReference type="InterPro" id="IPR036935">
    <property type="entry name" value="Ribosomal_bL9_N_sf"/>
</dbReference>
<dbReference type="InterPro" id="IPR036791">
    <property type="entry name" value="Ribosomal_bL9_C_sf"/>
</dbReference>
<comment type="function">
    <text evidence="7">Binds to the 23S rRNA.</text>
</comment>